<evidence type="ECO:0000259" key="2">
    <source>
        <dbReference type="Pfam" id="PF04480"/>
    </source>
</evidence>
<dbReference type="InterPro" id="IPR011335">
    <property type="entry name" value="Restrct_endonuc-II-like"/>
</dbReference>
<dbReference type="Gene3D" id="3.40.960.10">
    <property type="entry name" value="VSR Endonuclease"/>
    <property type="match status" value="1"/>
</dbReference>
<organism evidence="3 4">
    <name type="scientific">Herbiconiux gentiana</name>
    <dbReference type="NCBI Taxonomy" id="2970912"/>
    <lineage>
        <taxon>Bacteria</taxon>
        <taxon>Bacillati</taxon>
        <taxon>Actinomycetota</taxon>
        <taxon>Actinomycetes</taxon>
        <taxon>Micrococcales</taxon>
        <taxon>Microbacteriaceae</taxon>
        <taxon>Herbiconiux</taxon>
    </lineage>
</organism>
<evidence type="ECO:0000313" key="3">
    <source>
        <dbReference type="EMBL" id="MCS5714433.1"/>
    </source>
</evidence>
<dbReference type="Proteomes" id="UP001165580">
    <property type="component" value="Unassembled WGS sequence"/>
</dbReference>
<dbReference type="Pfam" id="PF04480">
    <property type="entry name" value="DUF559"/>
    <property type="match status" value="1"/>
</dbReference>
<dbReference type="InterPro" id="IPR007569">
    <property type="entry name" value="DUF559"/>
</dbReference>
<feature type="compositionally biased region" description="Low complexity" evidence="1">
    <location>
        <begin position="178"/>
        <end position="195"/>
    </location>
</feature>
<gene>
    <name evidence="3" type="ORF">NVV95_07685</name>
</gene>
<comment type="caution">
    <text evidence="3">The sequence shown here is derived from an EMBL/GenBank/DDBJ whole genome shotgun (WGS) entry which is preliminary data.</text>
</comment>
<name>A0ABT2GDY5_9MICO</name>
<dbReference type="RefSeq" id="WP_259485965.1">
    <property type="nucleotide sequence ID" value="NZ_JANTEZ010000003.1"/>
</dbReference>
<accession>A0ABT2GDY5</accession>
<feature type="domain" description="DUF559" evidence="2">
    <location>
        <begin position="238"/>
        <end position="300"/>
    </location>
</feature>
<protein>
    <submittedName>
        <fullName evidence="3">DUF559 domain-containing protein</fullName>
    </submittedName>
</protein>
<keyword evidence="4" id="KW-1185">Reference proteome</keyword>
<sequence>MPRHVPLPVQLGTDPFTIHEGSAAGLSEKRMRGSDLAAPFPAVRMSATIQLDLRTTCRAYSGRLRPGEVFSHVTAARLWGIPVDDEWAESEPLHVSIPAPGRAARGRGVHGHRLARAGRQRVTVAGLPTIDPVSVWLQLAESLSFPGLVAAGDYLVRRPPRSEDPRRPFCDREHLVQRADSTSGRGAASARKAAALVREGSDSPQESRLRLALVGSGLPEPELNPELRSASGRFVARVDMLYRTERVIVEYDGDQHRTDRRQYDRDIRRIDALHDLGWTVIRIRSPQMRHDATEATALVRRALSRHGSIEFPLSAL</sequence>
<evidence type="ECO:0000256" key="1">
    <source>
        <dbReference type="SAM" id="MobiDB-lite"/>
    </source>
</evidence>
<dbReference type="EMBL" id="JANTEZ010000003">
    <property type="protein sequence ID" value="MCS5714433.1"/>
    <property type="molecule type" value="Genomic_DNA"/>
</dbReference>
<evidence type="ECO:0000313" key="4">
    <source>
        <dbReference type="Proteomes" id="UP001165580"/>
    </source>
</evidence>
<proteinExistence type="predicted"/>
<feature type="region of interest" description="Disordered" evidence="1">
    <location>
        <begin position="178"/>
        <end position="203"/>
    </location>
</feature>
<reference evidence="3" key="1">
    <citation type="submission" date="2022-08" db="EMBL/GenBank/DDBJ databases">
        <authorList>
            <person name="Deng Y."/>
            <person name="Han X.-F."/>
            <person name="Zhang Y.-Q."/>
        </authorList>
    </citation>
    <scope>NUCLEOTIDE SEQUENCE</scope>
    <source>
        <strain evidence="3">CPCC 205716</strain>
    </source>
</reference>
<dbReference type="SUPFAM" id="SSF52980">
    <property type="entry name" value="Restriction endonuclease-like"/>
    <property type="match status" value="1"/>
</dbReference>